<dbReference type="GO" id="GO:0005524">
    <property type="term" value="F:ATP binding"/>
    <property type="evidence" value="ECO:0007669"/>
    <property type="project" value="UniProtKB-KW"/>
</dbReference>
<dbReference type="Gene3D" id="3.90.640.10">
    <property type="entry name" value="Actin, Chain A, domain 4"/>
    <property type="match status" value="1"/>
</dbReference>
<keyword evidence="2" id="KW-0547">Nucleotide-binding</keyword>
<evidence type="ECO:0000256" key="4">
    <source>
        <dbReference type="SAM" id="Coils"/>
    </source>
</evidence>
<feature type="coiled-coil region" evidence="4">
    <location>
        <begin position="287"/>
        <end position="319"/>
    </location>
</feature>
<dbReference type="PRINTS" id="PR00301">
    <property type="entry name" value="HEATSHOCK70"/>
</dbReference>
<keyword evidence="4" id="KW-0175">Coiled coil</keyword>
<dbReference type="PROSITE" id="PS01036">
    <property type="entry name" value="HSP70_3"/>
    <property type="match status" value="1"/>
</dbReference>
<dbReference type="EMBL" id="KZ857348">
    <property type="protein sequence ID" value="RDW22824.1"/>
    <property type="molecule type" value="Genomic_DNA"/>
</dbReference>
<dbReference type="InterPro" id="IPR029048">
    <property type="entry name" value="HSP70_C_sf"/>
</dbReference>
<reference evidence="5 6" key="1">
    <citation type="submission" date="2018-07" db="EMBL/GenBank/DDBJ databases">
        <title>Draft Genome Assemblies for Five Robust Yarrowia lipolytica Strains Exhibiting High Lipid Production and Pentose Sugar Utilization and Sugar Alcohol Secretion from Undetoxified Lignocellulosic Biomass Hydrolysates.</title>
        <authorList>
            <consortium name="DOE Joint Genome Institute"/>
            <person name="Walker C."/>
            <person name="Ryu S."/>
            <person name="Na H."/>
            <person name="Zane M."/>
            <person name="LaButti K."/>
            <person name="Lipzen A."/>
            <person name="Haridas S."/>
            <person name="Barry K."/>
            <person name="Grigoriev I.V."/>
            <person name="Quarterman J."/>
            <person name="Slininger P."/>
            <person name="Dien B."/>
            <person name="Trinh C.T."/>
        </authorList>
    </citation>
    <scope>NUCLEOTIDE SEQUENCE [LARGE SCALE GENOMIC DNA]</scope>
    <source>
        <strain evidence="5 6">YB392</strain>
    </source>
</reference>
<protein>
    <submittedName>
        <fullName evidence="5">Heat shock protein 70 family</fullName>
    </submittedName>
</protein>
<proteinExistence type="inferred from homology"/>
<dbReference type="InterPro" id="IPR029047">
    <property type="entry name" value="HSP70_peptide-bd_sf"/>
</dbReference>
<dbReference type="Gene3D" id="1.20.1270.10">
    <property type="match status" value="1"/>
</dbReference>
<evidence type="ECO:0000256" key="3">
    <source>
        <dbReference type="ARBA" id="ARBA00022840"/>
    </source>
</evidence>
<accession>A0A371BXR0</accession>
<dbReference type="VEuPathDB" id="FungiDB:YALI1_C24707g"/>
<dbReference type="PANTHER" id="PTHR19375">
    <property type="entry name" value="HEAT SHOCK PROTEIN 70KDA"/>
    <property type="match status" value="1"/>
</dbReference>
<dbReference type="FunFam" id="1.20.1270.10:FF:000007">
    <property type="entry name" value="Heat shock protein, mitochondrial"/>
    <property type="match status" value="1"/>
</dbReference>
<evidence type="ECO:0000313" key="5">
    <source>
        <dbReference type="EMBL" id="RDW22824.1"/>
    </source>
</evidence>
<evidence type="ECO:0000313" key="6">
    <source>
        <dbReference type="Proteomes" id="UP000256601"/>
    </source>
</evidence>
<dbReference type="FunFam" id="3.90.640.10:FF:000003">
    <property type="entry name" value="Molecular chaperone DnaK"/>
    <property type="match status" value="1"/>
</dbReference>
<evidence type="ECO:0000256" key="2">
    <source>
        <dbReference type="ARBA" id="ARBA00022741"/>
    </source>
</evidence>
<dbReference type="InterPro" id="IPR018181">
    <property type="entry name" value="Heat_shock_70_CS"/>
</dbReference>
<dbReference type="Pfam" id="PF00012">
    <property type="entry name" value="HSP70"/>
    <property type="match status" value="1"/>
</dbReference>
<gene>
    <name evidence="5" type="ORF">B0I71DRAFT_125497</name>
</gene>
<dbReference type="FunFam" id="2.60.34.10:FF:000014">
    <property type="entry name" value="Chaperone protein DnaK HSP70"/>
    <property type="match status" value="1"/>
</dbReference>
<dbReference type="InterPro" id="IPR043129">
    <property type="entry name" value="ATPase_NBD"/>
</dbReference>
<dbReference type="Gene3D" id="2.60.34.10">
    <property type="entry name" value="Substrate Binding Domain Of DNAk, Chain A, domain 1"/>
    <property type="match status" value="1"/>
</dbReference>
<dbReference type="AlphaFoldDB" id="A0A371BXR0"/>
<comment type="similarity">
    <text evidence="1">Belongs to the heat shock protein 70 family.</text>
</comment>
<dbReference type="Gene3D" id="3.30.420.40">
    <property type="match status" value="2"/>
</dbReference>
<organism evidence="5 6">
    <name type="scientific">Yarrowia lipolytica</name>
    <name type="common">Candida lipolytica</name>
    <dbReference type="NCBI Taxonomy" id="4952"/>
    <lineage>
        <taxon>Eukaryota</taxon>
        <taxon>Fungi</taxon>
        <taxon>Dikarya</taxon>
        <taxon>Ascomycota</taxon>
        <taxon>Saccharomycotina</taxon>
        <taxon>Dipodascomycetes</taxon>
        <taxon>Dipodascales</taxon>
        <taxon>Dipodascales incertae sedis</taxon>
        <taxon>Yarrowia</taxon>
    </lineage>
</organism>
<dbReference type="SUPFAM" id="SSF53067">
    <property type="entry name" value="Actin-like ATPase domain"/>
    <property type="match status" value="1"/>
</dbReference>
<dbReference type="GO" id="GO:0140662">
    <property type="term" value="F:ATP-dependent protein folding chaperone"/>
    <property type="evidence" value="ECO:0007669"/>
    <property type="project" value="InterPro"/>
</dbReference>
<evidence type="ECO:0000256" key="1">
    <source>
        <dbReference type="ARBA" id="ARBA00007381"/>
    </source>
</evidence>
<dbReference type="InterPro" id="IPR013126">
    <property type="entry name" value="Hsp_70_fam"/>
</dbReference>
<dbReference type="SUPFAM" id="SSF100934">
    <property type="entry name" value="Heat shock protein 70kD (HSP70), C-terminal subdomain"/>
    <property type="match status" value="1"/>
</dbReference>
<keyword evidence="5" id="KW-0346">Stress response</keyword>
<sequence length="368" mass="39819">MAIQRIREAVEKAKTELSSTSNTEINLPFITADASGPKHINTKLSRSQLETLVGPLIKRTVEPVEKALKDAGVTSSQIDEVILVGGMTRMPKVIETVKSIFGKEPNKSVNPDEAVAIGASIQGAVLAGEVTDVLLLDVTPLSLGIETLGGVFTRLINRNSPIPTKKSQIFSTAAQGQTSVEIRVFQGERELVRDNKLIGNFTLAGIPPAPKGVPQIEVSFDIDADGIINVSARDKATNKDSSITVAGSSGLSDTEIEKMVNDAEKYKEQDKARRESVEAANRTDQICNDTESSMNEFEAQIDKAEAEKVKAQIAELRESVARIQGGEDVNPTDLKTKTDALQEASLKLFEKVYKDKAANNSENDEKKE</sequence>
<dbReference type="Proteomes" id="UP000256601">
    <property type="component" value="Unassembled WGS sequence"/>
</dbReference>
<dbReference type="SUPFAM" id="SSF100920">
    <property type="entry name" value="Heat shock protein 70kD (HSP70), peptide-binding domain"/>
    <property type="match status" value="1"/>
</dbReference>
<keyword evidence="3" id="KW-0067">ATP-binding</keyword>
<dbReference type="VEuPathDB" id="FungiDB:YALI0_C17347g"/>
<name>A0A371BXR0_YARLL</name>